<reference evidence="3" key="1">
    <citation type="journal article" date="2016" name="Front. Microbiol.">
        <title>The complete genome sequence of hyperthermophile Dictyoglomus turgidum DSM 6724 reveals a specialized carbohydrate fermentor.</title>
        <authorList>
            <person name="Brumm P.J."/>
            <person name="Gowda K."/>
            <person name="Robb F.T."/>
            <person name="Mead D.A."/>
        </authorList>
    </citation>
    <scope>NUCLEOTIDE SEQUENCE [LARGE SCALE GENOMIC DNA]</scope>
    <source>
        <strain evidence="3">DSM 6724 / Z-1310</strain>
    </source>
</reference>
<accession>B8E2I8</accession>
<dbReference type="OrthoDB" id="9813269at2"/>
<dbReference type="InParanoid" id="B8E2I8"/>
<dbReference type="Proteomes" id="UP000007719">
    <property type="component" value="Chromosome"/>
</dbReference>
<dbReference type="Gene3D" id="2.40.160.60">
    <property type="entry name" value="Outer membrane protein transport protein (OMPP1/FadL/TodX)"/>
    <property type="match status" value="1"/>
</dbReference>
<proteinExistence type="predicted"/>
<gene>
    <name evidence="2" type="ordered locus">Dtur_1558</name>
</gene>
<feature type="chain" id="PRO_5002867829" description="DUF5723 domain-containing protein" evidence="1">
    <location>
        <begin position="22"/>
        <end position="406"/>
    </location>
</feature>
<dbReference type="KEGG" id="dtu:Dtur_1558"/>
<dbReference type="RefSeq" id="WP_012583907.1">
    <property type="nucleotide sequence ID" value="NC_011661.1"/>
</dbReference>
<evidence type="ECO:0000313" key="3">
    <source>
        <dbReference type="Proteomes" id="UP000007719"/>
    </source>
</evidence>
<dbReference type="STRING" id="515635.Dtur_1558"/>
<organism evidence="2 3">
    <name type="scientific">Dictyoglomus turgidum (strain DSM 6724 / Z-1310)</name>
    <dbReference type="NCBI Taxonomy" id="515635"/>
    <lineage>
        <taxon>Bacteria</taxon>
        <taxon>Pseudomonadati</taxon>
        <taxon>Dictyoglomota</taxon>
        <taxon>Dictyoglomia</taxon>
        <taxon>Dictyoglomales</taxon>
        <taxon>Dictyoglomaceae</taxon>
        <taxon>Dictyoglomus</taxon>
    </lineage>
</organism>
<dbReference type="EnsemblBacteria" id="ACK42832">
    <property type="protein sequence ID" value="ACK42832"/>
    <property type="gene ID" value="Dtur_1558"/>
</dbReference>
<evidence type="ECO:0008006" key="4">
    <source>
        <dbReference type="Google" id="ProtNLM"/>
    </source>
</evidence>
<name>B8E2I8_DICTD</name>
<evidence type="ECO:0000256" key="1">
    <source>
        <dbReference type="SAM" id="SignalP"/>
    </source>
</evidence>
<dbReference type="HOGENOM" id="CLU_677452_0_0_0"/>
<dbReference type="AlphaFoldDB" id="B8E2I8"/>
<keyword evidence="1" id="KW-0732">Signal</keyword>
<protein>
    <recommendedName>
        <fullName evidence="4">DUF5723 domain-containing protein</fullName>
    </recommendedName>
</protein>
<dbReference type="eggNOG" id="ENOG5033YUV">
    <property type="taxonomic scope" value="Bacteria"/>
</dbReference>
<keyword evidence="3" id="KW-1185">Reference proteome</keyword>
<evidence type="ECO:0000313" key="2">
    <source>
        <dbReference type="EMBL" id="ACK42832.1"/>
    </source>
</evidence>
<dbReference type="EMBL" id="CP001251">
    <property type="protein sequence ID" value="ACK42832.1"/>
    <property type="molecule type" value="Genomic_DNA"/>
</dbReference>
<feature type="signal peptide" evidence="1">
    <location>
        <begin position="1"/>
        <end position="21"/>
    </location>
</feature>
<sequence length="406" mass="44083">MKKRFLPLLILAIFLMSISYAATTTFSYKDLLYDPRAMGMAGAMTALADSPTSAIYNPALMGEYSRLAFKFGFGIAPLDEQNFNNLNTFVEYLQLLQNDSEPPDGKLSFNLSSAGYLHLGISKLGLTLFGDGDVDAYYYKYTASDSSADLQLEGQVSLDANVKANGALTVAIPAIDLLGLKVNFGANVRAVNEYYVDTSISTKVTQTGVTEATLTGGPNENDYYERKFDLIEQRYVSFDLGTYVRFSPFVAAGIVVKDVYAIPLEGKETFGYEKGYYYLDSGTGNPTYSTVTPYSETPTPIDVVLPDMSLKAGVFVKVPVLGTRVSVDADLDKTFTPLSYRFGIEQPLFFVLTARGGAVLDTNFQPQLYTLGLGLNVLLIQADAAIAIDPQVMAPVAGSISGSIRF</sequence>